<keyword evidence="3 8" id="KW-0547">Nucleotide-binding</keyword>
<dbReference type="Gene3D" id="3.30.1370.110">
    <property type="match status" value="1"/>
</dbReference>
<protein>
    <recommendedName>
        <fullName evidence="8">Endonuclease MutS2</fullName>
        <ecNumber evidence="8">3.1.-.-</ecNumber>
    </recommendedName>
    <alternativeName>
        <fullName evidence="8">Ribosome-associated protein quality control-upstream factor</fullName>
        <shortName evidence="8">RQC-upstream factor</shortName>
        <shortName evidence="8">RqcU</shortName>
        <ecNumber evidence="8">3.6.4.-</ecNumber>
    </alternativeName>
</protein>
<evidence type="ECO:0000313" key="12">
    <source>
        <dbReference type="Proteomes" id="UP000198625"/>
    </source>
</evidence>
<evidence type="ECO:0000256" key="1">
    <source>
        <dbReference type="ARBA" id="ARBA00022722"/>
    </source>
</evidence>
<dbReference type="InterPro" id="IPR036187">
    <property type="entry name" value="DNA_mismatch_repair_MutS_sf"/>
</dbReference>
<sequence>MNEKTLRVLEYGKIIQLLVNKTESSLGKDIASNLSPSIDLEEVEYFQKETDEAVSILIKRGNPPLGGIHDVLPEVKRAEIGSVLSPGGLLKVADTLRAARRIKGFLGYDKGDRESSYPLLGGLTNDLNTYRDVEEAIFNAIISEEEISDSASSLLKSIRKQIILKNDSIRNKLNSIISSSSNKKMLQDGIITIREDRFVVPVKQEYRTSFPGLIHDQSSSGATLFIEPMAVVQLNNELKELRLKEKAEIERILAELTENVATASDGIRENQKKLAQIDFIFAKGKLSLNMKGIKPELNGKGYINIKKGRHPLLNVDKVVPTDIYIGDKFNTLVITGPNTGGKTVTLKTLGLFTLMVQSGLQIPVEYGTKMAVFKNVFADIGDEQSIEQSLSTFSSHMTNIVDILKNVEDNSLVLFDELGAGTDPTEGAALAMAILNHLHRIDVRTVATTHYSELKVYALTTEGVENASVEFDVETLSPTYRLLIGVPGKSNAFEISKRLGLNDYIIQSAKELVSKENIEFEDILANIERDRRESEHNKEETQRLKEEIQKLKSELLEKKEKLENMRDETIRQAKREARKILKDAKEESESIINEIRNISTEIEKEKNKRLQEARDKIRTNLESIEGDLSENIIVKKNTKPPKNLKPGENVILLGLNQEGIVLNQPDESGNVMVQVGIMKISVHISTLSRARKEEKIESKVAVKSIVRTKASNIKNELDLRGKNLDEAMLDVDKYLDDAYIAGLKTVYIIHGKGTGILREGIGQLLRGHKHVKSYRLGNYGEGGTGVTVVEIK</sequence>
<dbReference type="CDD" id="cd03280">
    <property type="entry name" value="ABC_MutS2"/>
    <property type="match status" value="1"/>
</dbReference>
<dbReference type="PROSITE" id="PS50828">
    <property type="entry name" value="SMR"/>
    <property type="match status" value="1"/>
</dbReference>
<name>A0A1H3RXM8_9FIRM</name>
<dbReference type="EC" id="3.1.-.-" evidence="8"/>
<dbReference type="Gene3D" id="3.40.50.300">
    <property type="entry name" value="P-loop containing nucleotide triphosphate hydrolases"/>
    <property type="match status" value="1"/>
</dbReference>
<dbReference type="InterPro" id="IPR027417">
    <property type="entry name" value="P-loop_NTPase"/>
</dbReference>
<dbReference type="GO" id="GO:0016887">
    <property type="term" value="F:ATP hydrolysis activity"/>
    <property type="evidence" value="ECO:0007669"/>
    <property type="project" value="InterPro"/>
</dbReference>
<dbReference type="SMART" id="SM00533">
    <property type="entry name" value="MUTSd"/>
    <property type="match status" value="1"/>
</dbReference>
<dbReference type="GO" id="GO:0005524">
    <property type="term" value="F:ATP binding"/>
    <property type="evidence" value="ECO:0007669"/>
    <property type="project" value="UniProtKB-UniRule"/>
</dbReference>
<dbReference type="SMART" id="SM00463">
    <property type="entry name" value="SMR"/>
    <property type="match status" value="1"/>
</dbReference>
<dbReference type="PANTHER" id="PTHR48466:SF2">
    <property type="entry name" value="OS10G0509000 PROTEIN"/>
    <property type="match status" value="1"/>
</dbReference>
<dbReference type="GO" id="GO:0006298">
    <property type="term" value="P:mismatch repair"/>
    <property type="evidence" value="ECO:0007669"/>
    <property type="project" value="InterPro"/>
</dbReference>
<evidence type="ECO:0000256" key="3">
    <source>
        <dbReference type="ARBA" id="ARBA00022741"/>
    </source>
</evidence>
<dbReference type="HAMAP" id="MF_00092">
    <property type="entry name" value="MutS2"/>
    <property type="match status" value="1"/>
</dbReference>
<evidence type="ECO:0000256" key="9">
    <source>
        <dbReference type="SAM" id="Coils"/>
    </source>
</evidence>
<dbReference type="SUPFAM" id="SSF160443">
    <property type="entry name" value="SMR domain-like"/>
    <property type="match status" value="1"/>
</dbReference>
<dbReference type="NCBIfam" id="TIGR01069">
    <property type="entry name" value="mutS2"/>
    <property type="match status" value="1"/>
</dbReference>
<evidence type="ECO:0000313" key="11">
    <source>
        <dbReference type="EMBL" id="SDZ29619.1"/>
    </source>
</evidence>
<dbReference type="GO" id="GO:0030983">
    <property type="term" value="F:mismatched DNA binding"/>
    <property type="evidence" value="ECO:0007669"/>
    <property type="project" value="InterPro"/>
</dbReference>
<dbReference type="RefSeq" id="WP_091732024.1">
    <property type="nucleotide sequence ID" value="NZ_FNQE01000032.1"/>
</dbReference>
<comment type="similarity">
    <text evidence="8">Belongs to the DNA mismatch repair MutS family. MutS2 subfamily.</text>
</comment>
<keyword evidence="12" id="KW-1185">Reference proteome</keyword>
<dbReference type="Pfam" id="PF01713">
    <property type="entry name" value="Smr"/>
    <property type="match status" value="1"/>
</dbReference>
<evidence type="ECO:0000256" key="6">
    <source>
        <dbReference type="ARBA" id="ARBA00022884"/>
    </source>
</evidence>
<feature type="domain" description="Smr" evidence="10">
    <location>
        <begin position="717"/>
        <end position="792"/>
    </location>
</feature>
<dbReference type="Pfam" id="PF20297">
    <property type="entry name" value="MSSS"/>
    <property type="match status" value="1"/>
</dbReference>
<keyword evidence="8" id="KW-0255">Endonuclease</keyword>
<dbReference type="InterPro" id="IPR036063">
    <property type="entry name" value="Smr_dom_sf"/>
</dbReference>
<dbReference type="InterPro" id="IPR007696">
    <property type="entry name" value="DNA_mismatch_repair_MutS_core"/>
</dbReference>
<dbReference type="Proteomes" id="UP000198625">
    <property type="component" value="Unassembled WGS sequence"/>
</dbReference>
<dbReference type="CDD" id="cd06503">
    <property type="entry name" value="ATP-synt_Fo_b"/>
    <property type="match status" value="1"/>
</dbReference>
<keyword evidence="1 8" id="KW-0540">Nuclease</keyword>
<dbReference type="FunFam" id="3.40.50.300:FF:000830">
    <property type="entry name" value="Endonuclease MutS2"/>
    <property type="match status" value="1"/>
</dbReference>
<dbReference type="SUPFAM" id="SSF52540">
    <property type="entry name" value="P-loop containing nucleoside triphosphate hydrolases"/>
    <property type="match status" value="1"/>
</dbReference>
<dbReference type="GO" id="GO:0019843">
    <property type="term" value="F:rRNA binding"/>
    <property type="evidence" value="ECO:0007669"/>
    <property type="project" value="UniProtKB-UniRule"/>
</dbReference>
<dbReference type="InterPro" id="IPR045076">
    <property type="entry name" value="MutS"/>
</dbReference>
<keyword evidence="2 8" id="KW-0699">rRNA-binding</keyword>
<feature type="coiled-coil region" evidence="9">
    <location>
        <begin position="524"/>
        <end position="627"/>
    </location>
</feature>
<dbReference type="InterPro" id="IPR046893">
    <property type="entry name" value="MSSS"/>
</dbReference>
<gene>
    <name evidence="8" type="primary">mutS2</name>
    <name evidence="8" type="synonym">rqcU</name>
    <name evidence="11" type="ORF">SAMN05660462_02578</name>
</gene>
<keyword evidence="9" id="KW-0175">Coiled coil</keyword>
<feature type="binding site" evidence="8">
    <location>
        <begin position="336"/>
        <end position="343"/>
    </location>
    <ligand>
        <name>ATP</name>
        <dbReference type="ChEBI" id="CHEBI:30616"/>
    </ligand>
</feature>
<dbReference type="SMART" id="SM00534">
    <property type="entry name" value="MUTSac"/>
    <property type="match status" value="1"/>
</dbReference>
<evidence type="ECO:0000256" key="2">
    <source>
        <dbReference type="ARBA" id="ARBA00022730"/>
    </source>
</evidence>
<dbReference type="InterPro" id="IPR000432">
    <property type="entry name" value="DNA_mismatch_repair_MutS_C"/>
</dbReference>
<dbReference type="InterPro" id="IPR002625">
    <property type="entry name" value="Smr_dom"/>
</dbReference>
<keyword evidence="5 8" id="KW-0067">ATP-binding</keyword>
<keyword evidence="4 8" id="KW-0378">Hydrolase</keyword>
<organism evidence="11 12">
    <name type="scientific">Proteiniborus ethanoligenes</name>
    <dbReference type="NCBI Taxonomy" id="415015"/>
    <lineage>
        <taxon>Bacteria</taxon>
        <taxon>Bacillati</taxon>
        <taxon>Bacillota</taxon>
        <taxon>Clostridia</taxon>
        <taxon>Eubacteriales</taxon>
        <taxon>Proteiniborus</taxon>
    </lineage>
</organism>
<dbReference type="AlphaFoldDB" id="A0A1H3RXM8"/>
<evidence type="ECO:0000259" key="10">
    <source>
        <dbReference type="PROSITE" id="PS50828"/>
    </source>
</evidence>
<dbReference type="GO" id="GO:0045910">
    <property type="term" value="P:negative regulation of DNA recombination"/>
    <property type="evidence" value="ECO:0007669"/>
    <property type="project" value="InterPro"/>
</dbReference>
<dbReference type="PROSITE" id="PS00486">
    <property type="entry name" value="DNA_MISMATCH_REPAIR_2"/>
    <property type="match status" value="1"/>
</dbReference>
<dbReference type="InterPro" id="IPR005747">
    <property type="entry name" value="MutS2"/>
</dbReference>
<dbReference type="GO" id="GO:0072344">
    <property type="term" value="P:rescue of stalled ribosome"/>
    <property type="evidence" value="ECO:0007669"/>
    <property type="project" value="UniProtKB-UniRule"/>
</dbReference>
<dbReference type="Pfam" id="PF00488">
    <property type="entry name" value="MutS_V"/>
    <property type="match status" value="1"/>
</dbReference>
<evidence type="ECO:0000256" key="8">
    <source>
        <dbReference type="HAMAP-Rule" id="MF_00092"/>
    </source>
</evidence>
<keyword evidence="6 8" id="KW-0694">RNA-binding</keyword>
<proteinExistence type="inferred from homology"/>
<keyword evidence="7 8" id="KW-0238">DNA-binding</keyword>
<evidence type="ECO:0000256" key="4">
    <source>
        <dbReference type="ARBA" id="ARBA00022801"/>
    </source>
</evidence>
<comment type="subunit">
    <text evidence="8">Homodimer. Binds to stalled ribosomes, contacting rRNA.</text>
</comment>
<dbReference type="SUPFAM" id="SSF48334">
    <property type="entry name" value="DNA repair protein MutS, domain III"/>
    <property type="match status" value="1"/>
</dbReference>
<evidence type="ECO:0000256" key="7">
    <source>
        <dbReference type="ARBA" id="ARBA00023125"/>
    </source>
</evidence>
<dbReference type="OrthoDB" id="9808166at2"/>
<dbReference type="GO" id="GO:0140664">
    <property type="term" value="F:ATP-dependent DNA damage sensor activity"/>
    <property type="evidence" value="ECO:0007669"/>
    <property type="project" value="InterPro"/>
</dbReference>
<evidence type="ECO:0000256" key="5">
    <source>
        <dbReference type="ARBA" id="ARBA00022840"/>
    </source>
</evidence>
<comment type="function">
    <text evidence="8">Endonuclease that is involved in the suppression of homologous recombination and thus may have a key role in the control of bacterial genetic diversity.</text>
</comment>
<dbReference type="PIRSF" id="PIRSF005814">
    <property type="entry name" value="MutS_YshD"/>
    <property type="match status" value="1"/>
</dbReference>
<reference evidence="11 12" key="1">
    <citation type="submission" date="2016-10" db="EMBL/GenBank/DDBJ databases">
        <authorList>
            <person name="de Groot N.N."/>
        </authorList>
    </citation>
    <scope>NUCLEOTIDE SEQUENCE [LARGE SCALE GENOMIC DNA]</scope>
    <source>
        <strain evidence="11 12">DSM 21650</strain>
    </source>
</reference>
<dbReference type="PANTHER" id="PTHR48466">
    <property type="entry name" value="OS10G0509000 PROTEIN-RELATED"/>
    <property type="match status" value="1"/>
</dbReference>
<dbReference type="EC" id="3.6.4.-" evidence="8"/>
<dbReference type="GO" id="GO:0043023">
    <property type="term" value="F:ribosomal large subunit binding"/>
    <property type="evidence" value="ECO:0007669"/>
    <property type="project" value="UniProtKB-UniRule"/>
</dbReference>
<accession>A0A1H3RXM8</accession>
<comment type="function">
    <text evidence="8">Acts as a ribosome collision sensor, splitting the ribosome into its 2 subunits. Detects stalled/collided 70S ribosomes which it binds and splits by an ATP-hydrolysis driven conformational change. Acts upstream of the ribosome quality control system (RQC), a ribosome-associated complex that mediates the extraction of incompletely synthesized nascent chains from stalled ribosomes and their subsequent degradation. Probably generates substrates for RQC.</text>
</comment>
<dbReference type="GO" id="GO:0004519">
    <property type="term" value="F:endonuclease activity"/>
    <property type="evidence" value="ECO:0007669"/>
    <property type="project" value="UniProtKB-UniRule"/>
</dbReference>
<dbReference type="STRING" id="415015.SAMN05660462_02578"/>
<dbReference type="EMBL" id="FNQE01000032">
    <property type="protein sequence ID" value="SDZ29619.1"/>
    <property type="molecule type" value="Genomic_DNA"/>
</dbReference>